<dbReference type="KEGG" id="pstu:UIB01_22345"/>
<keyword evidence="1" id="KW-0472">Membrane</keyword>
<organism evidence="2 3">
    <name type="scientific">Stutzerimonas stutzeri</name>
    <name type="common">Pseudomonas stutzeri</name>
    <dbReference type="NCBI Taxonomy" id="316"/>
    <lineage>
        <taxon>Bacteria</taxon>
        <taxon>Pseudomonadati</taxon>
        <taxon>Pseudomonadota</taxon>
        <taxon>Gammaproteobacteria</taxon>
        <taxon>Pseudomonadales</taxon>
        <taxon>Pseudomonadaceae</taxon>
        <taxon>Stutzerimonas</taxon>
    </lineage>
</organism>
<name>A0A023WYT2_STUST</name>
<keyword evidence="1" id="KW-0812">Transmembrane</keyword>
<reference evidence="2 3" key="1">
    <citation type="submission" date="2014-03" db="EMBL/GenBank/DDBJ databases">
        <title>Complete genome sequence of Pseudomonas stutzeri 19SMN4.</title>
        <authorList>
            <person name="Brunet-Galmes I."/>
            <person name="Nogales B."/>
            <person name="Busquets A."/>
            <person name="Pena A."/>
            <person name="Gomila M."/>
            <person name="Garcia-Valdes E."/>
            <person name="Lalucat J."/>
            <person name="Bennasar A."/>
            <person name="Bosch R."/>
        </authorList>
    </citation>
    <scope>NUCLEOTIDE SEQUENCE [LARGE SCALE GENOMIC DNA]</scope>
    <source>
        <strain evidence="2 3">19SMN4</strain>
        <plasmid evidence="3">Plasmid pLIB119</plasmid>
    </source>
</reference>
<keyword evidence="2" id="KW-0614">Plasmid</keyword>
<dbReference type="EMBL" id="CP007510">
    <property type="protein sequence ID" value="AHY45243.1"/>
    <property type="molecule type" value="Genomic_DNA"/>
</dbReference>
<protein>
    <submittedName>
        <fullName evidence="2">Uncharacterized protein</fullName>
    </submittedName>
</protein>
<geneLocation type="plasmid" evidence="2 3">
    <name>pLIB119</name>
</geneLocation>
<feature type="transmembrane region" description="Helical" evidence="1">
    <location>
        <begin position="32"/>
        <end position="54"/>
    </location>
</feature>
<sequence>MPLCVVDEAQAKLMVLSYLAQRTENQMNQASMLMIALGGVLVALSVAGFVGYVVARHLDKKVAQCHQAPGKHSYAGDL</sequence>
<accession>A0A023WYT2</accession>
<evidence type="ECO:0000256" key="1">
    <source>
        <dbReference type="SAM" id="Phobius"/>
    </source>
</evidence>
<evidence type="ECO:0000313" key="2">
    <source>
        <dbReference type="EMBL" id="AHY45243.1"/>
    </source>
</evidence>
<gene>
    <name evidence="2" type="ORF">UIB01_22345</name>
</gene>
<dbReference type="PATRIC" id="fig|316.97.peg.4473"/>
<dbReference type="Proteomes" id="UP000025238">
    <property type="component" value="Plasmid pLIB119"/>
</dbReference>
<proteinExistence type="predicted"/>
<evidence type="ECO:0000313" key="3">
    <source>
        <dbReference type="Proteomes" id="UP000025238"/>
    </source>
</evidence>
<dbReference type="AlphaFoldDB" id="A0A023WYT2"/>
<keyword evidence="1" id="KW-1133">Transmembrane helix</keyword>